<dbReference type="Pfam" id="PF17100">
    <property type="entry name" value="NACHT_N"/>
    <property type="match status" value="1"/>
</dbReference>
<protein>
    <recommendedName>
        <fullName evidence="4">NACHT domain-containing protein</fullName>
    </recommendedName>
</protein>
<dbReference type="SUPFAM" id="SSF50998">
    <property type="entry name" value="Quinoprotein alcohol dehydrogenase-like"/>
    <property type="match status" value="1"/>
</dbReference>
<feature type="domain" description="NACHT" evidence="4">
    <location>
        <begin position="350"/>
        <end position="491"/>
    </location>
</feature>
<dbReference type="InterPro" id="IPR001680">
    <property type="entry name" value="WD40_rpt"/>
</dbReference>
<reference evidence="5 6" key="1">
    <citation type="journal article" date="2021" name="BMC Genomics">
        <title>Telomere-to-telomere genome assembly of asparaginase-producing Trichoderma simmonsii.</title>
        <authorList>
            <person name="Chung D."/>
            <person name="Kwon Y.M."/>
            <person name="Yang Y."/>
        </authorList>
    </citation>
    <scope>NUCLEOTIDE SEQUENCE [LARGE SCALE GENOMIC DNA]</scope>
    <source>
        <strain evidence="5 6">GH-Sj1</strain>
    </source>
</reference>
<dbReference type="InterPro" id="IPR007111">
    <property type="entry name" value="NACHT_NTPase"/>
</dbReference>
<dbReference type="Proteomes" id="UP000826661">
    <property type="component" value="Chromosome III"/>
</dbReference>
<evidence type="ECO:0000256" key="3">
    <source>
        <dbReference type="SAM" id="MobiDB-lite"/>
    </source>
</evidence>
<dbReference type="Pfam" id="PF24883">
    <property type="entry name" value="NPHP3_N"/>
    <property type="match status" value="1"/>
</dbReference>
<feature type="compositionally biased region" description="Polar residues" evidence="3">
    <location>
        <begin position="19"/>
        <end position="31"/>
    </location>
</feature>
<dbReference type="SUPFAM" id="SSF69322">
    <property type="entry name" value="Tricorn protease domain 2"/>
    <property type="match status" value="1"/>
</dbReference>
<dbReference type="EMBL" id="CP075866">
    <property type="protein sequence ID" value="QYS98000.1"/>
    <property type="molecule type" value="Genomic_DNA"/>
</dbReference>
<dbReference type="Gene3D" id="2.130.10.10">
    <property type="entry name" value="YVTN repeat-like/Quinoprotein amine dehydrogenase"/>
    <property type="match status" value="3"/>
</dbReference>
<feature type="compositionally biased region" description="Basic and acidic residues" evidence="3">
    <location>
        <begin position="40"/>
        <end position="51"/>
    </location>
</feature>
<organism evidence="5 6">
    <name type="scientific">Trichoderma simmonsii</name>
    <dbReference type="NCBI Taxonomy" id="1491479"/>
    <lineage>
        <taxon>Eukaryota</taxon>
        <taxon>Fungi</taxon>
        <taxon>Dikarya</taxon>
        <taxon>Ascomycota</taxon>
        <taxon>Pezizomycotina</taxon>
        <taxon>Sordariomycetes</taxon>
        <taxon>Hypocreomycetidae</taxon>
        <taxon>Hypocreales</taxon>
        <taxon>Hypocreaceae</taxon>
        <taxon>Trichoderma</taxon>
    </lineage>
</organism>
<dbReference type="InterPro" id="IPR031359">
    <property type="entry name" value="NACHT_N"/>
</dbReference>
<dbReference type="Gene3D" id="3.40.50.300">
    <property type="entry name" value="P-loop containing nucleotide triphosphate hydrolases"/>
    <property type="match status" value="1"/>
</dbReference>
<gene>
    <name evidence="5" type="ORF">H0G86_005200</name>
</gene>
<feature type="repeat" description="WD" evidence="2">
    <location>
        <begin position="1396"/>
        <end position="1418"/>
    </location>
</feature>
<dbReference type="InterPro" id="IPR027417">
    <property type="entry name" value="P-loop_NTPase"/>
</dbReference>
<accession>A0A8G0LE51</accession>
<dbReference type="PROSITE" id="PS50082">
    <property type="entry name" value="WD_REPEATS_2"/>
    <property type="match status" value="1"/>
</dbReference>
<dbReference type="SMART" id="SM00320">
    <property type="entry name" value="WD40"/>
    <property type="match status" value="4"/>
</dbReference>
<keyword evidence="2" id="KW-0853">WD repeat</keyword>
<evidence type="ECO:0000256" key="1">
    <source>
        <dbReference type="ARBA" id="ARBA00022737"/>
    </source>
</evidence>
<dbReference type="InterPro" id="IPR056884">
    <property type="entry name" value="NPHP3-like_N"/>
</dbReference>
<sequence>MPSWLRSVKQGKKREKLNAAQTDEPNSQNECMHNIPLTEHPSELTEHAEEHTTEDDEQELWKQAFSRLEAEDQDLMKKFKQLMENELQIAASPVSMALSSYDNWKLLKLFVNKELLKIKDSSKADRLGKFVKGLQGIQAIAQSAGAALQPVPQAAAAVAGFGVAITLLCNPMTEKMANRSGLEYICGELQWYQTLSNRLFHDLQLYQSDERMFKLGSSLKDSLIPLFKLLLAYQVQSILRLHDKHMGILRDVVKINDWKGQTDDIKIAIGTVKERIDQYKKEQTLFEMEKERMERSESGKSACLNSLNVEDPVLGKERILQSKGGLVEGCCDWIFKSTDFSRWLQDENARIIWITGEAGTGKTMLLCDIIANIEETRNAGKSFYVFCEASNAGKTAATLRSLVYTIVRQKKELIHHVHSAWKDDTRIFEGTNTLIASAKILEAILNDQLMQGTIIFIDALDECGEDLEQLLSLIRKLGNSPAVKWVLSSRTHTPRVDTILSQTLNCQNLYLGSVTNLVSDGVQIYIKRQVKGLEGLIDYEEEDMKREEIEKYLLNNANHTYLWVSLACKELRSPERLGTVSEVLRSLPKGLTNLYDRMMGRILENSPNGGRRREVMSIVLLTRRPITVEEYLLLTLPQEKLRDMKREKKGLISTIKSCGHFLIISQTDTITFVHKSAKDYLQQNSDHGLPLPGTNQSIMKQCIKLMSNQLKRDMWNLQHPGTESIGRKPATNPLDSIAYACCFWAEHLSCIGPEHNTCSQNAVEIKRFIEQHFLHWLEALSLLGAMHEGAMALWSLQEFTGKHDMKSLAKLSQDGYRFLLTFRHAIEQAPLQVYTSALLFSPAESCIKRIFKHEAPQWVVSQSYVDKQWPNYLHAIEFGDSRRMAGFSKDSKRLISVSSTGVDIRDMVTSACLRNFSYFPRSEHSTAYGLSRDATKAAWASQDPAFPITVLDMVTERWVDMSGGHDRVHHLVFSQGNHWLASSASPPGQTWFDRLDLMPRGTKIWDVESGSLLLELPHNTSTGRGFLGEGPFIAATDKSRDEKWNTIQIWNPVTKKIVKEISPGGRIKSLIPFPTDASRIISVLSNGKVDIWNIKNGTSELHFEVPPNDRGEVNASMLNVTISDNSDLIALSTAEGIDVWTLSKKSCVRLTKDKITDRVALSQDSELLVTVTPSQISVWNLVQNILIMKFEHYGAAGALMASFSPDNTRLAIPYYFDTKVWDLRGDYSGLTEDNEPPGSRCDLIYLSRDSKWLVTIFNGMEVNIWKASGEFERNLVHLEKKRNIKVCFSWSSKMLAFSYGKSQDHQTIFCTSLGSPGTDIETHHISLPSSSHSSYPSISGLEFSRDDTHIAVIYYSPIVKVFKIKTGEYFEIGNAGSMNPISHHITSVVMFENGQLVSVNYDGKIRLWDTKTGDCLKQISNQGEERPSDSVIMRHINGTPQVISSSRSNKELTIWNLDTGECIQTIRGIDASPLGFAQNSNTVISTHLGYIDLKQFGYGQTQVQDNLENISIQGYGLKRSEWITKNGQNLIWLPPNYRPKGRRYLFHKKAFAYTEFQIAIACEVGSFLLMEFSKKEV</sequence>
<dbReference type="SUPFAM" id="SSF52540">
    <property type="entry name" value="P-loop containing nucleoside triphosphate hydrolases"/>
    <property type="match status" value="1"/>
</dbReference>
<proteinExistence type="predicted"/>
<keyword evidence="6" id="KW-1185">Reference proteome</keyword>
<evidence type="ECO:0000256" key="2">
    <source>
        <dbReference type="PROSITE-ProRule" id="PRU00221"/>
    </source>
</evidence>
<dbReference type="InterPro" id="IPR011047">
    <property type="entry name" value="Quinoprotein_ADH-like_sf"/>
</dbReference>
<dbReference type="PANTHER" id="PTHR10039:SF14">
    <property type="entry name" value="NACHT DOMAIN-CONTAINING PROTEIN"/>
    <property type="match status" value="1"/>
</dbReference>
<feature type="region of interest" description="Disordered" evidence="3">
    <location>
        <begin position="1"/>
        <end position="56"/>
    </location>
</feature>
<evidence type="ECO:0000313" key="5">
    <source>
        <dbReference type="EMBL" id="QYS98000.1"/>
    </source>
</evidence>
<dbReference type="PROSITE" id="PS50837">
    <property type="entry name" value="NACHT"/>
    <property type="match status" value="1"/>
</dbReference>
<dbReference type="InterPro" id="IPR015943">
    <property type="entry name" value="WD40/YVTN_repeat-like_dom_sf"/>
</dbReference>
<name>A0A8G0LE51_9HYPO</name>
<dbReference type="PANTHER" id="PTHR10039">
    <property type="entry name" value="AMELOGENIN"/>
    <property type="match status" value="1"/>
</dbReference>
<keyword evidence="1" id="KW-0677">Repeat</keyword>
<evidence type="ECO:0000259" key="4">
    <source>
        <dbReference type="PROSITE" id="PS50837"/>
    </source>
</evidence>
<evidence type="ECO:0000313" key="6">
    <source>
        <dbReference type="Proteomes" id="UP000826661"/>
    </source>
</evidence>